<comment type="caution">
    <text evidence="1">The sequence shown here is derived from an EMBL/GenBank/DDBJ whole genome shotgun (WGS) entry which is preliminary data.</text>
</comment>
<protein>
    <submittedName>
        <fullName evidence="1">Uncharacterized protein</fullName>
    </submittedName>
</protein>
<sequence length="108" mass="11744">MGGFLQAILFGYTGFRITKNCLNFDPVCPDDTTKLKITGVCYLGSKLSFTITKEDVTIEVTWSSSEPQSSSLEAVLAATQHHFPLQEGQSVTFPTAAGWIQKAPVETV</sequence>
<dbReference type="EMBL" id="CM037615">
    <property type="protein sequence ID" value="KAH8013778.1"/>
    <property type="molecule type" value="Genomic_DNA"/>
</dbReference>
<keyword evidence="2" id="KW-1185">Reference proteome</keyword>
<organism evidence="1 2">
    <name type="scientific">Sphaerodactylus townsendi</name>
    <dbReference type="NCBI Taxonomy" id="933632"/>
    <lineage>
        <taxon>Eukaryota</taxon>
        <taxon>Metazoa</taxon>
        <taxon>Chordata</taxon>
        <taxon>Craniata</taxon>
        <taxon>Vertebrata</taxon>
        <taxon>Euteleostomi</taxon>
        <taxon>Lepidosauria</taxon>
        <taxon>Squamata</taxon>
        <taxon>Bifurcata</taxon>
        <taxon>Gekkota</taxon>
        <taxon>Sphaerodactylidae</taxon>
        <taxon>Sphaerodactylus</taxon>
    </lineage>
</organism>
<accession>A0ACB8G2Y4</accession>
<name>A0ACB8G2Y4_9SAUR</name>
<reference evidence="1" key="1">
    <citation type="submission" date="2021-08" db="EMBL/GenBank/DDBJ databases">
        <title>The first chromosome-level gecko genome reveals the dynamic sex chromosomes of Neotropical dwarf geckos (Sphaerodactylidae: Sphaerodactylus).</title>
        <authorList>
            <person name="Pinto B.J."/>
            <person name="Keating S.E."/>
            <person name="Gamble T."/>
        </authorList>
    </citation>
    <scope>NUCLEOTIDE SEQUENCE</scope>
    <source>
        <strain evidence="1">TG3544</strain>
    </source>
</reference>
<gene>
    <name evidence="1" type="ORF">K3G42_021964</name>
</gene>
<proteinExistence type="predicted"/>
<evidence type="ECO:0000313" key="2">
    <source>
        <dbReference type="Proteomes" id="UP000827872"/>
    </source>
</evidence>
<evidence type="ECO:0000313" key="1">
    <source>
        <dbReference type="EMBL" id="KAH8013778.1"/>
    </source>
</evidence>
<dbReference type="Proteomes" id="UP000827872">
    <property type="component" value="Linkage Group LG02"/>
</dbReference>